<feature type="domain" description="DUF58" evidence="2">
    <location>
        <begin position="181"/>
        <end position="277"/>
    </location>
</feature>
<evidence type="ECO:0000256" key="1">
    <source>
        <dbReference type="SAM" id="MobiDB-lite"/>
    </source>
</evidence>
<dbReference type="RefSeq" id="WP_008523579.1">
    <property type="nucleotide sequence ID" value="NC_021921.1"/>
</dbReference>
<sequence length="341" mass="35901">MRLTTRGRVTLAVAVAAVVMAWLFGARSLNAVAVPAVVAVVAAVAQVRLADQPSAERSNLPAGFPDETREVTVSITGSRGTIVEATDPHPAGLSSTDNTVSGSLPTTHTYELTLTERGKHEVGPLAVTLRDVFGLVTHEVTVGDPTNVLVYPAIHDVGGSTVLTAELERARRPERQEIDQLREYVPGDRLRDIDWKSSAKRLPDLIVTEFVGREVTGAIRIAVSADRDTADATASAVASVALFFARAGLEVGVHTPDGALEPAQGVAHRTELLGLLAETGAGTVSEQTWADADVRVAGEDGTVTLDVDGRNSTFEEIRAGDGRDGNTVASLESERTEVTTA</sequence>
<dbReference type="InterPro" id="IPR002881">
    <property type="entry name" value="DUF58"/>
</dbReference>
<evidence type="ECO:0000313" key="4">
    <source>
        <dbReference type="Proteomes" id="UP000015381"/>
    </source>
</evidence>
<dbReference type="AlphaFoldDB" id="F7PF41"/>
<dbReference type="OrthoDB" id="313155at2157"/>
<reference evidence="3 4" key="1">
    <citation type="journal article" date="2014" name="Environ. Microbiol.">
        <title>Halorhabdus tiamatea: proteogenomics and glycosidase activity measurements identify the first cultivated euryarchaeon from a deep-sea anoxic brine lake as potential polysaccharide degrader.</title>
        <authorList>
            <person name="Werner J."/>
            <person name="Ferrer M."/>
            <person name="Michel G."/>
            <person name="Mann A.J."/>
            <person name="Huang S."/>
            <person name="Juarez S."/>
            <person name="Ciordia S."/>
            <person name="Albar J.P."/>
            <person name="Alcaide M."/>
            <person name="La Cono V."/>
            <person name="Yakimov M.M."/>
            <person name="Antunes A."/>
            <person name="Taborda M."/>
            <person name="Da Costa M.S."/>
            <person name="Amann R.I."/>
            <person name="Gloeckner F.O."/>
            <person name="Golyshina O.V."/>
            <person name="Golyshin P.N."/>
            <person name="Teeling H."/>
        </authorList>
    </citation>
    <scope>NUCLEOTIDE SEQUENCE [LARGE SCALE GENOMIC DNA]</scope>
    <source>
        <strain evidence="4">SARL4B</strain>
    </source>
</reference>
<dbReference type="eggNOG" id="arCOG02744">
    <property type="taxonomic scope" value="Archaea"/>
</dbReference>
<dbReference type="GeneID" id="23799152"/>
<gene>
    <name evidence="3" type="ORF">HTIA_2301</name>
</gene>
<name>F7PF41_9EURY</name>
<evidence type="ECO:0000313" key="3">
    <source>
        <dbReference type="EMBL" id="CCQ34409.1"/>
    </source>
</evidence>
<dbReference type="Proteomes" id="UP000015381">
    <property type="component" value="Chromosome I"/>
</dbReference>
<dbReference type="EMBL" id="HF571520">
    <property type="protein sequence ID" value="CCQ34409.1"/>
    <property type="molecule type" value="Genomic_DNA"/>
</dbReference>
<keyword evidence="4" id="KW-1185">Reference proteome</keyword>
<dbReference type="Pfam" id="PF01882">
    <property type="entry name" value="DUF58"/>
    <property type="match status" value="1"/>
</dbReference>
<evidence type="ECO:0000259" key="2">
    <source>
        <dbReference type="Pfam" id="PF01882"/>
    </source>
</evidence>
<proteinExistence type="predicted"/>
<accession>F7PF41</accession>
<feature type="compositionally biased region" description="Basic and acidic residues" evidence="1">
    <location>
        <begin position="332"/>
        <end position="341"/>
    </location>
</feature>
<dbReference type="HOGENOM" id="CLU_772949_0_0_2"/>
<protein>
    <recommendedName>
        <fullName evidence="2">DUF58 domain-containing protein</fullName>
    </recommendedName>
</protein>
<organism evidence="3 4">
    <name type="scientific">Halorhabdus tiamatea SARL4B</name>
    <dbReference type="NCBI Taxonomy" id="1033806"/>
    <lineage>
        <taxon>Archaea</taxon>
        <taxon>Methanobacteriati</taxon>
        <taxon>Methanobacteriota</taxon>
        <taxon>Stenosarchaea group</taxon>
        <taxon>Halobacteria</taxon>
        <taxon>Halobacteriales</taxon>
        <taxon>Haloarculaceae</taxon>
        <taxon>Halorhabdus</taxon>
    </lineage>
</organism>
<dbReference type="KEGG" id="hti:HTIA_2301"/>
<dbReference type="STRING" id="1033806.HTIA_2301"/>
<feature type="region of interest" description="Disordered" evidence="1">
    <location>
        <begin position="318"/>
        <end position="341"/>
    </location>
</feature>
<dbReference type="PANTHER" id="PTHR34351">
    <property type="entry name" value="SLR1927 PROTEIN-RELATED"/>
    <property type="match status" value="1"/>
</dbReference>